<protein>
    <submittedName>
        <fullName evidence="1">Uncharacterized protein</fullName>
    </submittedName>
</protein>
<dbReference type="EMBL" id="MU069870">
    <property type="protein sequence ID" value="KAF5832478.1"/>
    <property type="molecule type" value="Genomic_DNA"/>
</dbReference>
<gene>
    <name evidence="1" type="ORF">DUNSADRAFT_11615</name>
</gene>
<dbReference type="Proteomes" id="UP000815325">
    <property type="component" value="Unassembled WGS sequence"/>
</dbReference>
<accession>A0ABQ7GCY9</accession>
<evidence type="ECO:0000313" key="2">
    <source>
        <dbReference type="Proteomes" id="UP000815325"/>
    </source>
</evidence>
<comment type="caution">
    <text evidence="1">The sequence shown here is derived from an EMBL/GenBank/DDBJ whole genome shotgun (WGS) entry which is preliminary data.</text>
</comment>
<keyword evidence="2" id="KW-1185">Reference proteome</keyword>
<evidence type="ECO:0000313" key="1">
    <source>
        <dbReference type="EMBL" id="KAF5832478.1"/>
    </source>
</evidence>
<reference evidence="1" key="1">
    <citation type="submission" date="2017-08" db="EMBL/GenBank/DDBJ databases">
        <authorList>
            <person name="Polle J.E."/>
            <person name="Barry K."/>
            <person name="Cushman J."/>
            <person name="Schmutz J."/>
            <person name="Tran D."/>
            <person name="Hathwaick L.T."/>
            <person name="Yim W.C."/>
            <person name="Jenkins J."/>
            <person name="Mckie-Krisberg Z.M."/>
            <person name="Prochnik S."/>
            <person name="Lindquist E."/>
            <person name="Dockter R.B."/>
            <person name="Adam C."/>
            <person name="Molina H."/>
            <person name="Bunkerborg J."/>
            <person name="Jin E."/>
            <person name="Buchheim M."/>
            <person name="Magnuson J."/>
        </authorList>
    </citation>
    <scope>NUCLEOTIDE SEQUENCE</scope>
    <source>
        <strain evidence="1">CCAP 19/18</strain>
    </source>
</reference>
<organism evidence="1 2">
    <name type="scientific">Dunaliella salina</name>
    <name type="common">Green alga</name>
    <name type="synonym">Protococcus salinus</name>
    <dbReference type="NCBI Taxonomy" id="3046"/>
    <lineage>
        <taxon>Eukaryota</taxon>
        <taxon>Viridiplantae</taxon>
        <taxon>Chlorophyta</taxon>
        <taxon>core chlorophytes</taxon>
        <taxon>Chlorophyceae</taxon>
        <taxon>CS clade</taxon>
        <taxon>Chlamydomonadales</taxon>
        <taxon>Dunaliellaceae</taxon>
        <taxon>Dunaliella</taxon>
    </lineage>
</organism>
<sequence>MFPESDLKRPWQLSLNFESNLLGWPLDCRWFLYRADTQARSHDWIVDLSLNVLQAAWLISFASFLPFRSVYMSLRGMAPHTSTPLNALKPVSMMK</sequence>
<name>A0ABQ7GCY9_DUNSA</name>
<proteinExistence type="predicted"/>